<proteinExistence type="predicted"/>
<dbReference type="KEGG" id="csty:KN1_05210"/>
<dbReference type="InterPro" id="IPR000086">
    <property type="entry name" value="NUDIX_hydrolase_dom"/>
</dbReference>
<dbReference type="GO" id="GO:0016787">
    <property type="term" value="F:hydrolase activity"/>
    <property type="evidence" value="ECO:0007669"/>
    <property type="project" value="UniProtKB-KW"/>
</dbReference>
<dbReference type="PANTHER" id="PTHR43736">
    <property type="entry name" value="ADP-RIBOSE PYROPHOSPHATASE"/>
    <property type="match status" value="1"/>
</dbReference>
<keyword evidence="4" id="KW-1185">Reference proteome</keyword>
<dbReference type="InterPro" id="IPR020084">
    <property type="entry name" value="NUDIX_hydrolase_CS"/>
</dbReference>
<dbReference type="PANTHER" id="PTHR43736:SF1">
    <property type="entry name" value="DIHYDRONEOPTERIN TRIPHOSPHATE DIPHOSPHATASE"/>
    <property type="match status" value="1"/>
</dbReference>
<dbReference type="AlphaFoldDB" id="A0A8D5ZGY1"/>
<dbReference type="InterPro" id="IPR015797">
    <property type="entry name" value="NUDIX_hydrolase-like_dom_sf"/>
</dbReference>
<evidence type="ECO:0000259" key="2">
    <source>
        <dbReference type="PROSITE" id="PS51462"/>
    </source>
</evidence>
<reference evidence="3 4" key="1">
    <citation type="submission" date="2021-04" db="EMBL/GenBank/DDBJ databases">
        <title>Complete genome sequence of Stygiolobus sp. KN-1.</title>
        <authorList>
            <person name="Nakamura K."/>
            <person name="Sakai H."/>
            <person name="Kurosawa N."/>
        </authorList>
    </citation>
    <scope>NUCLEOTIDE SEQUENCE [LARGE SCALE GENOMIC DNA]</scope>
    <source>
        <strain evidence="3 4">KN-1</strain>
    </source>
</reference>
<protein>
    <recommendedName>
        <fullName evidence="2">Nudix hydrolase domain-containing protein</fullName>
    </recommendedName>
</protein>
<gene>
    <name evidence="3" type="ORF">KN1_05210</name>
</gene>
<dbReference type="PROSITE" id="PS51462">
    <property type="entry name" value="NUDIX"/>
    <property type="match status" value="1"/>
</dbReference>
<dbReference type="EMBL" id="AP024597">
    <property type="protein sequence ID" value="BCU69224.1"/>
    <property type="molecule type" value="Genomic_DNA"/>
</dbReference>
<dbReference type="Pfam" id="PF00293">
    <property type="entry name" value="NUDIX"/>
    <property type="match status" value="1"/>
</dbReference>
<organism evidence="3 4">
    <name type="scientific">Stygiolobus caldivivus</name>
    <dbReference type="NCBI Taxonomy" id="2824673"/>
    <lineage>
        <taxon>Archaea</taxon>
        <taxon>Thermoproteota</taxon>
        <taxon>Thermoprotei</taxon>
        <taxon>Sulfolobales</taxon>
        <taxon>Sulfolobaceae</taxon>
        <taxon>Stygiolobus</taxon>
    </lineage>
</organism>
<dbReference type="Gene3D" id="3.90.79.10">
    <property type="entry name" value="Nucleoside Triphosphate Pyrophosphohydrolase"/>
    <property type="match status" value="1"/>
</dbReference>
<evidence type="ECO:0000313" key="4">
    <source>
        <dbReference type="Proteomes" id="UP000825123"/>
    </source>
</evidence>
<sequence>MERQSMKTRYPQILSVHLFLLGDNKILLQLRKNTGYRDGCWSVIAGHVEAKESATEAMIREAREEAGIELSREDLSLVHVMHRFENQERVDFFFKANKWRGKLTIREPDKAERLEWFGLSELPKNIVPYVKQAIELGLKKGVIYSEYGWEDVKDS</sequence>
<dbReference type="SUPFAM" id="SSF55811">
    <property type="entry name" value="Nudix"/>
    <property type="match status" value="1"/>
</dbReference>
<accession>A0A8D5ZGY1</accession>
<dbReference type="Proteomes" id="UP000825123">
    <property type="component" value="Chromosome"/>
</dbReference>
<keyword evidence="1" id="KW-0378">Hydrolase</keyword>
<evidence type="ECO:0000256" key="1">
    <source>
        <dbReference type="ARBA" id="ARBA00022801"/>
    </source>
</evidence>
<feature type="domain" description="Nudix hydrolase" evidence="2">
    <location>
        <begin position="11"/>
        <end position="140"/>
    </location>
</feature>
<name>A0A8D5ZGY1_9CREN</name>
<dbReference type="CDD" id="cd04683">
    <property type="entry name" value="NUDIX_Hydrolase"/>
    <property type="match status" value="1"/>
</dbReference>
<dbReference type="PROSITE" id="PS00893">
    <property type="entry name" value="NUDIX_BOX"/>
    <property type="match status" value="1"/>
</dbReference>
<evidence type="ECO:0000313" key="3">
    <source>
        <dbReference type="EMBL" id="BCU69224.1"/>
    </source>
</evidence>